<accession>A0ABS5B613</accession>
<feature type="domain" description="Beta-ketoacyl-[acyl-carrier-protein] synthase III N-terminal" evidence="4">
    <location>
        <begin position="95"/>
        <end position="168"/>
    </location>
</feature>
<name>A0ABS5B613_9STRE</name>
<feature type="domain" description="Beta-ketoacyl-[acyl-carrier-protein] synthase III C-terminal" evidence="3">
    <location>
        <begin position="230"/>
        <end position="313"/>
    </location>
</feature>
<evidence type="ECO:0000313" key="5">
    <source>
        <dbReference type="EMBL" id="MBP2624156.1"/>
    </source>
</evidence>
<dbReference type="Pfam" id="PF08545">
    <property type="entry name" value="ACP_syn_III"/>
    <property type="match status" value="1"/>
</dbReference>
<organism evidence="5 6">
    <name type="scientific">Streptococcus oricebi</name>
    <dbReference type="NCBI Taxonomy" id="1547447"/>
    <lineage>
        <taxon>Bacteria</taxon>
        <taxon>Bacillati</taxon>
        <taxon>Bacillota</taxon>
        <taxon>Bacilli</taxon>
        <taxon>Lactobacillales</taxon>
        <taxon>Streptococcaceae</taxon>
        <taxon>Streptococcus</taxon>
    </lineage>
</organism>
<protein>
    <submittedName>
        <fullName evidence="5">3-oxoacyl-ACP synthase</fullName>
    </submittedName>
</protein>
<keyword evidence="6" id="KW-1185">Reference proteome</keyword>
<dbReference type="SUPFAM" id="SSF53901">
    <property type="entry name" value="Thiolase-like"/>
    <property type="match status" value="1"/>
</dbReference>
<dbReference type="InterPro" id="IPR016039">
    <property type="entry name" value="Thiolase-like"/>
</dbReference>
<dbReference type="Proteomes" id="UP001519296">
    <property type="component" value="Unassembled WGS sequence"/>
</dbReference>
<evidence type="ECO:0000256" key="1">
    <source>
        <dbReference type="ARBA" id="ARBA00022679"/>
    </source>
</evidence>
<keyword evidence="1" id="KW-0808">Transferase</keyword>
<evidence type="ECO:0000313" key="6">
    <source>
        <dbReference type="Proteomes" id="UP001519296"/>
    </source>
</evidence>
<dbReference type="EMBL" id="PRDG01000006">
    <property type="protein sequence ID" value="MBP2624156.1"/>
    <property type="molecule type" value="Genomic_DNA"/>
</dbReference>
<reference evidence="5 6" key="1">
    <citation type="submission" date="2018-02" db="EMBL/GenBank/DDBJ databases">
        <title>Draft genome sequence of Streptococcus oricebi CCUG 70868T type strain.</title>
        <authorList>
            <person name="Mendez V."/>
            <person name="Salva-Serra F."/>
            <person name="Jaen-Luchoro D."/>
            <person name="Gonzales-Siles L."/>
            <person name="Karlsson R."/>
            <person name="Engstrom-Jakobsson H."/>
            <person name="Busquets A."/>
            <person name="Gomila M."/>
            <person name="Pineiro-Iglesias B."/>
            <person name="Bennasar-Figueras A."/>
            <person name="Seeger M."/>
            <person name="Moore E."/>
        </authorList>
    </citation>
    <scope>NUCLEOTIDE SEQUENCE [LARGE SCALE GENOMIC DNA]</scope>
    <source>
        <strain evidence="5 6">CCUG 70868</strain>
    </source>
</reference>
<evidence type="ECO:0000259" key="3">
    <source>
        <dbReference type="Pfam" id="PF08541"/>
    </source>
</evidence>
<sequence>MKTVKNHFKILGYGTYLPQHTIKFKNQTRYRVLEGEEGQLDLAQKAIEKALQKAGLKMADIDCLISASAVGVQPIPCTAALIHERVAKGLSIPAMDINTTCTSFISALSTMSYLLEAGAYQRLLIVSSEVGSLGLNPQQKESYELFSDGAAAFIFERTQTEQGLIDSLQHTWSEGAHDTEIRAGLTAYHPREYNEKTKADFMFDMKGKKILLLSAGKIPAMFQEFQDQLEASLDDLDYIIPHQASRALDLIMGKLGIPKSKYLNLVADYGNMVSVSVPFGLAYALDQGLVKEGQTIALMGTAAGMTVNMLALKL</sequence>
<dbReference type="RefSeq" id="WP_209628893.1">
    <property type="nucleotide sequence ID" value="NZ_PRDG01000006.1"/>
</dbReference>
<evidence type="ECO:0000256" key="2">
    <source>
        <dbReference type="ARBA" id="ARBA00023315"/>
    </source>
</evidence>
<dbReference type="Gene3D" id="3.40.47.10">
    <property type="match status" value="1"/>
</dbReference>
<dbReference type="CDD" id="cd00830">
    <property type="entry name" value="KAS_III"/>
    <property type="match status" value="1"/>
</dbReference>
<proteinExistence type="predicted"/>
<dbReference type="PANTHER" id="PTHR34069:SF2">
    <property type="entry name" value="BETA-KETOACYL-[ACYL-CARRIER-PROTEIN] SYNTHASE III"/>
    <property type="match status" value="1"/>
</dbReference>
<dbReference type="PANTHER" id="PTHR34069">
    <property type="entry name" value="3-OXOACYL-[ACYL-CARRIER-PROTEIN] SYNTHASE 3"/>
    <property type="match status" value="1"/>
</dbReference>
<keyword evidence="2" id="KW-0012">Acyltransferase</keyword>
<gene>
    <name evidence="5" type="ORF">C4K46_09435</name>
</gene>
<dbReference type="InterPro" id="IPR013747">
    <property type="entry name" value="ACP_syn_III_C"/>
</dbReference>
<evidence type="ECO:0000259" key="4">
    <source>
        <dbReference type="Pfam" id="PF08545"/>
    </source>
</evidence>
<comment type="caution">
    <text evidence="5">The sequence shown here is derived from an EMBL/GenBank/DDBJ whole genome shotgun (WGS) entry which is preliminary data.</text>
</comment>
<dbReference type="Pfam" id="PF08541">
    <property type="entry name" value="ACP_syn_III_C"/>
    <property type="match status" value="1"/>
</dbReference>
<dbReference type="InterPro" id="IPR013751">
    <property type="entry name" value="ACP_syn_III_N"/>
</dbReference>